<dbReference type="InterPro" id="IPR001647">
    <property type="entry name" value="HTH_TetR"/>
</dbReference>
<evidence type="ECO:0000313" key="8">
    <source>
        <dbReference type="Proteomes" id="UP001163266"/>
    </source>
</evidence>
<evidence type="ECO:0000313" key="7">
    <source>
        <dbReference type="EMBL" id="UZD54137.1"/>
    </source>
</evidence>
<feature type="domain" description="HTH tetR-type" evidence="6">
    <location>
        <begin position="6"/>
        <end position="66"/>
    </location>
</feature>
<dbReference type="InterPro" id="IPR009057">
    <property type="entry name" value="Homeodomain-like_sf"/>
</dbReference>
<evidence type="ECO:0000256" key="3">
    <source>
        <dbReference type="ARBA" id="ARBA00023163"/>
    </source>
</evidence>
<reference evidence="7" key="1">
    <citation type="submission" date="2022-10" db="EMBL/GenBank/DDBJ databases">
        <title>Complete genome sequence of Schlegelella aquatica LMG 23380.</title>
        <authorList>
            <person name="Musilova J."/>
            <person name="Kourilova X."/>
            <person name="Bezdicek M."/>
            <person name="Hermankova K."/>
            <person name="Obruca S."/>
            <person name="Sedlar K."/>
        </authorList>
    </citation>
    <scope>NUCLEOTIDE SEQUENCE</scope>
    <source>
        <strain evidence="7">LMG 23380</strain>
    </source>
</reference>
<keyword evidence="1" id="KW-0805">Transcription regulation</keyword>
<keyword evidence="2 4" id="KW-0238">DNA-binding</keyword>
<evidence type="ECO:0000256" key="1">
    <source>
        <dbReference type="ARBA" id="ARBA00023015"/>
    </source>
</evidence>
<feature type="region of interest" description="Disordered" evidence="5">
    <location>
        <begin position="176"/>
        <end position="198"/>
    </location>
</feature>
<evidence type="ECO:0000259" key="6">
    <source>
        <dbReference type="PROSITE" id="PS50977"/>
    </source>
</evidence>
<evidence type="ECO:0000256" key="5">
    <source>
        <dbReference type="SAM" id="MobiDB-lite"/>
    </source>
</evidence>
<dbReference type="Proteomes" id="UP001163266">
    <property type="component" value="Chromosome"/>
</dbReference>
<proteinExistence type="predicted"/>
<dbReference type="RefSeq" id="WP_264891706.1">
    <property type="nucleotide sequence ID" value="NZ_CP110257.1"/>
</dbReference>
<organism evidence="7 8">
    <name type="scientific">Caldimonas aquatica</name>
    <dbReference type="NCBI Taxonomy" id="376175"/>
    <lineage>
        <taxon>Bacteria</taxon>
        <taxon>Pseudomonadati</taxon>
        <taxon>Pseudomonadota</taxon>
        <taxon>Betaproteobacteria</taxon>
        <taxon>Burkholderiales</taxon>
        <taxon>Sphaerotilaceae</taxon>
        <taxon>Caldimonas</taxon>
    </lineage>
</organism>
<dbReference type="InterPro" id="IPR041479">
    <property type="entry name" value="TetR_CgmR_C"/>
</dbReference>
<feature type="DNA-binding region" description="H-T-H motif" evidence="4">
    <location>
        <begin position="29"/>
        <end position="48"/>
    </location>
</feature>
<keyword evidence="3" id="KW-0804">Transcription</keyword>
<gene>
    <name evidence="7" type="ORF">OMP39_10660</name>
</gene>
<sequence>MGRPKSIDRDAVLDVAEAIVRTQGAAALTLDAVAQAAGISKGGVQSCFGTKAALVDALFERFGQAYERRYREVADTDPSPVGRVRAHVAATFGSDEVSSAKAAGLLAALLQSPQELESTRQWYRERLQGLCMDTPEHRSAWLAFLAAEGAFMVRYFGLVEMNERLWRAIEAELQHTLAPSGPDPSADPRRRPPRRRRS</sequence>
<accession>A0ABY6MNQ8</accession>
<dbReference type="PANTHER" id="PTHR47506">
    <property type="entry name" value="TRANSCRIPTIONAL REGULATORY PROTEIN"/>
    <property type="match status" value="1"/>
</dbReference>
<dbReference type="SUPFAM" id="SSF46689">
    <property type="entry name" value="Homeodomain-like"/>
    <property type="match status" value="1"/>
</dbReference>
<dbReference type="Pfam" id="PF00440">
    <property type="entry name" value="TetR_N"/>
    <property type="match status" value="1"/>
</dbReference>
<keyword evidence="8" id="KW-1185">Reference proteome</keyword>
<dbReference type="Pfam" id="PF17937">
    <property type="entry name" value="TetR_C_28"/>
    <property type="match status" value="1"/>
</dbReference>
<evidence type="ECO:0000256" key="4">
    <source>
        <dbReference type="PROSITE-ProRule" id="PRU00335"/>
    </source>
</evidence>
<name>A0ABY6MNQ8_9BURK</name>
<dbReference type="Gene3D" id="1.10.357.10">
    <property type="entry name" value="Tetracycline Repressor, domain 2"/>
    <property type="match status" value="1"/>
</dbReference>
<protein>
    <submittedName>
        <fullName evidence="7">TetR/AcrR family transcriptional regulator</fullName>
    </submittedName>
</protein>
<evidence type="ECO:0000256" key="2">
    <source>
        <dbReference type="ARBA" id="ARBA00023125"/>
    </source>
</evidence>
<dbReference type="PROSITE" id="PS50977">
    <property type="entry name" value="HTH_TETR_2"/>
    <property type="match status" value="1"/>
</dbReference>
<dbReference type="EMBL" id="CP110257">
    <property type="protein sequence ID" value="UZD54137.1"/>
    <property type="molecule type" value="Genomic_DNA"/>
</dbReference>
<dbReference type="PANTHER" id="PTHR47506:SF1">
    <property type="entry name" value="HTH-TYPE TRANSCRIPTIONAL REGULATOR YJDC"/>
    <property type="match status" value="1"/>
</dbReference>